<dbReference type="Proteomes" id="UP000247476">
    <property type="component" value="Unassembled WGS sequence"/>
</dbReference>
<evidence type="ECO:0000313" key="3">
    <source>
        <dbReference type="Proteomes" id="UP000247476"/>
    </source>
</evidence>
<accession>A0A2V5K256</accession>
<dbReference type="OrthoDB" id="1683109at2"/>
<keyword evidence="3" id="KW-1185">Reference proteome</keyword>
<sequence length="152" mass="16860">MYVISTFEHSLYVELAISDLERMGMGQERIFVVSLEKRSEPPRLFDTIHRSDGVSLLDLAAVLGTAFSVLGASFGFRLTWGPIIWGLIGLAFGALVGFLIDWLYHTAKNRRQSKLPTEVVLIVECISHAESEAIKKLLWDRLAIGVAVTNAV</sequence>
<evidence type="ECO:0000256" key="1">
    <source>
        <dbReference type="SAM" id="Phobius"/>
    </source>
</evidence>
<comment type="caution">
    <text evidence="2">The sequence shown here is derived from an EMBL/GenBank/DDBJ whole genome shotgun (WGS) entry which is preliminary data.</text>
</comment>
<keyword evidence="1" id="KW-0812">Transmembrane</keyword>
<reference evidence="2 3" key="1">
    <citation type="submission" date="2018-05" db="EMBL/GenBank/DDBJ databases">
        <title>Paenibacillus flagellatus sp. nov., isolated from selenium mineral soil.</title>
        <authorList>
            <person name="Dai X."/>
        </authorList>
    </citation>
    <scope>NUCLEOTIDE SEQUENCE [LARGE SCALE GENOMIC DNA]</scope>
    <source>
        <strain evidence="2 3">DXL2</strain>
    </source>
</reference>
<dbReference type="AlphaFoldDB" id="A0A2V5K256"/>
<evidence type="ECO:0000313" key="2">
    <source>
        <dbReference type="EMBL" id="PYI51633.1"/>
    </source>
</evidence>
<proteinExistence type="predicted"/>
<feature type="transmembrane region" description="Helical" evidence="1">
    <location>
        <begin position="82"/>
        <end position="104"/>
    </location>
</feature>
<protein>
    <submittedName>
        <fullName evidence="2">Uncharacterized protein</fullName>
    </submittedName>
</protein>
<keyword evidence="1" id="KW-0472">Membrane</keyword>
<organism evidence="2 3">
    <name type="scientific">Paenibacillus flagellatus</name>
    <dbReference type="NCBI Taxonomy" id="2211139"/>
    <lineage>
        <taxon>Bacteria</taxon>
        <taxon>Bacillati</taxon>
        <taxon>Bacillota</taxon>
        <taxon>Bacilli</taxon>
        <taxon>Bacillales</taxon>
        <taxon>Paenibacillaceae</taxon>
        <taxon>Paenibacillus</taxon>
    </lineage>
</organism>
<keyword evidence="1" id="KW-1133">Transmembrane helix</keyword>
<feature type="transmembrane region" description="Helical" evidence="1">
    <location>
        <begin position="56"/>
        <end position="76"/>
    </location>
</feature>
<dbReference type="EMBL" id="QJVJ01000012">
    <property type="protein sequence ID" value="PYI51633.1"/>
    <property type="molecule type" value="Genomic_DNA"/>
</dbReference>
<gene>
    <name evidence="2" type="ORF">DLM86_24815</name>
</gene>
<name>A0A2V5K256_9BACL</name>
<dbReference type="RefSeq" id="WP_110842754.1">
    <property type="nucleotide sequence ID" value="NZ_QJVJ01000012.1"/>
</dbReference>